<keyword evidence="3" id="KW-1185">Reference proteome</keyword>
<dbReference type="InterPro" id="IPR056648">
    <property type="entry name" value="DUF7746"/>
</dbReference>
<dbReference type="AlphaFoldDB" id="A0A9J5WQQ0"/>
<dbReference type="Pfam" id="PF24925">
    <property type="entry name" value="DUF7746"/>
    <property type="match status" value="1"/>
</dbReference>
<proteinExistence type="predicted"/>
<organism evidence="2 3">
    <name type="scientific">Solanum commersonii</name>
    <name type="common">Commerson's wild potato</name>
    <name type="synonym">Commerson's nightshade</name>
    <dbReference type="NCBI Taxonomy" id="4109"/>
    <lineage>
        <taxon>Eukaryota</taxon>
        <taxon>Viridiplantae</taxon>
        <taxon>Streptophyta</taxon>
        <taxon>Embryophyta</taxon>
        <taxon>Tracheophyta</taxon>
        <taxon>Spermatophyta</taxon>
        <taxon>Magnoliopsida</taxon>
        <taxon>eudicotyledons</taxon>
        <taxon>Gunneridae</taxon>
        <taxon>Pentapetalae</taxon>
        <taxon>asterids</taxon>
        <taxon>lamiids</taxon>
        <taxon>Solanales</taxon>
        <taxon>Solanaceae</taxon>
        <taxon>Solanoideae</taxon>
        <taxon>Solaneae</taxon>
        <taxon>Solanum</taxon>
    </lineage>
</organism>
<evidence type="ECO:0000313" key="2">
    <source>
        <dbReference type="EMBL" id="KAG5577336.1"/>
    </source>
</evidence>
<dbReference type="PANTHER" id="PTHR47599:SF4">
    <property type="entry name" value="POLYPROTEIN"/>
    <property type="match status" value="1"/>
</dbReference>
<dbReference type="InterPro" id="IPR028919">
    <property type="entry name" value="Viral_movement"/>
</dbReference>
<evidence type="ECO:0000259" key="1">
    <source>
        <dbReference type="Pfam" id="PF24925"/>
    </source>
</evidence>
<feature type="domain" description="DUF7746" evidence="1">
    <location>
        <begin position="357"/>
        <end position="417"/>
    </location>
</feature>
<dbReference type="InterPro" id="IPR051596">
    <property type="entry name" value="Caulimoviridae_Movement"/>
</dbReference>
<evidence type="ECO:0000313" key="3">
    <source>
        <dbReference type="Proteomes" id="UP000824120"/>
    </source>
</evidence>
<dbReference type="PANTHER" id="PTHR47599">
    <property type="entry name" value="CELL-TO-CELL MOVEMENT PROTEIN"/>
    <property type="match status" value="1"/>
</dbReference>
<dbReference type="Proteomes" id="UP000824120">
    <property type="component" value="Chromosome 11"/>
</dbReference>
<dbReference type="OrthoDB" id="1429427at2759"/>
<gene>
    <name evidence="2" type="ORF">H5410_057470</name>
</gene>
<sequence length="453" mass="51253">MLENIRGFSFGESNLLLNFFNDFTSRGYLHINLHFTNQLDTRDSHGCLSKAIVNGGKIGIRKKYVSQKWKNGSYVLSSNKRLASRICSNQLMTGRSQSTPSLQFINLLVIEQTIPLESDHVDIKLLNPKALEKYNRKYNYLHFGLVQIAAKPLSREGLDTSLLLYRMDSRFLNFNDSLLGMVETSLFSGLIYFDCFPNFTVSLKDINILVSLTLNVKTSNYKIKTGSLSVAIMYRIQYKAISSAFNTGAMRSSYKGETGFSPTFRPSTSNFGIEKSINPVALDTPDRDVPTGSITVLQEDFSNQQSNNLSEEHIPLEVALVRFEYSNWPKSQKLYYSRATHPDIALEEMPNVMQNNYNANNIYEWNIDTLDDNGCHCSHNCSHQLITHVLVAGFTGQLKGWWDTHLIKEDKQNIFQSVRLDPLGNPILKDGHSIPNSTNTLIYTIIKTIIGSP</sequence>
<dbReference type="Pfam" id="PF01107">
    <property type="entry name" value="MP"/>
    <property type="match status" value="1"/>
</dbReference>
<accession>A0A9J5WQQ0</accession>
<comment type="caution">
    <text evidence="2">The sequence shown here is derived from an EMBL/GenBank/DDBJ whole genome shotgun (WGS) entry which is preliminary data.</text>
</comment>
<reference evidence="2 3" key="1">
    <citation type="submission" date="2020-09" db="EMBL/GenBank/DDBJ databases">
        <title>De no assembly of potato wild relative species, Solanum commersonii.</title>
        <authorList>
            <person name="Cho K."/>
        </authorList>
    </citation>
    <scope>NUCLEOTIDE SEQUENCE [LARGE SCALE GENOMIC DNA]</scope>
    <source>
        <strain evidence="2">LZ3.2</strain>
        <tissue evidence="2">Leaf</tissue>
    </source>
</reference>
<feature type="non-terminal residue" evidence="2">
    <location>
        <position position="1"/>
    </location>
</feature>
<protein>
    <recommendedName>
        <fullName evidence="1">DUF7746 domain-containing protein</fullName>
    </recommendedName>
</protein>
<dbReference type="EMBL" id="JACXVP010000011">
    <property type="protein sequence ID" value="KAG5577336.1"/>
    <property type="molecule type" value="Genomic_DNA"/>
</dbReference>
<name>A0A9J5WQQ0_SOLCO</name>